<reference evidence="2 3" key="1">
    <citation type="journal article" date="2019" name="Int. J. Syst. Evol. Microbiol.">
        <title>The Global Catalogue of Microorganisms (GCM) 10K type strain sequencing project: providing services to taxonomists for standard genome sequencing and annotation.</title>
        <authorList>
            <consortium name="The Broad Institute Genomics Platform"/>
            <consortium name="The Broad Institute Genome Sequencing Center for Infectious Disease"/>
            <person name="Wu L."/>
            <person name="Ma J."/>
        </authorList>
    </citation>
    <scope>NUCLEOTIDE SEQUENCE [LARGE SCALE GENOMIC DNA]</scope>
    <source>
        <strain evidence="2 3">JCM 13004</strain>
    </source>
</reference>
<dbReference type="EMBL" id="BAAALF010000073">
    <property type="protein sequence ID" value="GAA1245937.1"/>
    <property type="molecule type" value="Genomic_DNA"/>
</dbReference>
<dbReference type="SMART" id="SM00860">
    <property type="entry name" value="SMI1_KNR4"/>
    <property type="match status" value="1"/>
</dbReference>
<keyword evidence="3" id="KW-1185">Reference proteome</keyword>
<accession>A0ABN1WCV8</accession>
<evidence type="ECO:0000313" key="2">
    <source>
        <dbReference type="EMBL" id="GAA1245937.1"/>
    </source>
</evidence>
<gene>
    <name evidence="2" type="ORF">GCM10009665_40990</name>
</gene>
<protein>
    <recommendedName>
        <fullName evidence="1">Knr4/Smi1-like domain-containing protein</fullName>
    </recommendedName>
</protein>
<evidence type="ECO:0000259" key="1">
    <source>
        <dbReference type="SMART" id="SM00860"/>
    </source>
</evidence>
<dbReference type="InterPro" id="IPR018958">
    <property type="entry name" value="Knr4/Smi1-like_dom"/>
</dbReference>
<dbReference type="RefSeq" id="WP_344443255.1">
    <property type="nucleotide sequence ID" value="NZ_BAAALF010000073.1"/>
</dbReference>
<dbReference type="InterPro" id="IPR037883">
    <property type="entry name" value="Knr4/Smi1-like_sf"/>
</dbReference>
<feature type="domain" description="Knr4/Smi1-like" evidence="1">
    <location>
        <begin position="41"/>
        <end position="182"/>
    </location>
</feature>
<comment type="caution">
    <text evidence="2">The sequence shown here is derived from an EMBL/GenBank/DDBJ whole genome shotgun (WGS) entry which is preliminary data.</text>
</comment>
<proteinExistence type="predicted"/>
<dbReference type="Proteomes" id="UP001500037">
    <property type="component" value="Unassembled WGS sequence"/>
</dbReference>
<evidence type="ECO:0000313" key="3">
    <source>
        <dbReference type="Proteomes" id="UP001500037"/>
    </source>
</evidence>
<name>A0ABN1WCV8_9ACTN</name>
<organism evidence="2 3">
    <name type="scientific">Kitasatospora nipponensis</name>
    <dbReference type="NCBI Taxonomy" id="258049"/>
    <lineage>
        <taxon>Bacteria</taxon>
        <taxon>Bacillati</taxon>
        <taxon>Actinomycetota</taxon>
        <taxon>Actinomycetes</taxon>
        <taxon>Kitasatosporales</taxon>
        <taxon>Streptomycetaceae</taxon>
        <taxon>Kitasatospora</taxon>
    </lineage>
</organism>
<dbReference type="SUPFAM" id="SSF160631">
    <property type="entry name" value="SMI1/KNR4-like"/>
    <property type="match status" value="1"/>
</dbReference>
<sequence>MTARGGWDGASVRARVAAMAAQDPGLERFGAASHGYRLPAPLTEREVHSFERAYGVTLPVSYRGFLTEVADGGAGPCHGLFRLTELPAEDEAAFDLREEGRTPGFLATPFPYVQGHPGPGRAGHADYSVRGTLVLAEAGCGEFHRLVVTGRSAGQVWSDDPGWGGLTPGPDFRQWYTEWLHGAS</sequence>